<dbReference type="Pfam" id="PF02616">
    <property type="entry name" value="SMC_ScpA"/>
    <property type="match status" value="1"/>
</dbReference>
<feature type="compositionally biased region" description="Acidic residues" evidence="1">
    <location>
        <begin position="196"/>
        <end position="208"/>
    </location>
</feature>
<dbReference type="InterPro" id="IPR003768">
    <property type="entry name" value="ScpA"/>
</dbReference>
<name>A0ABD6CAR2_9EURY</name>
<dbReference type="InterPro" id="IPR023093">
    <property type="entry name" value="ScpA-like_C"/>
</dbReference>
<feature type="compositionally biased region" description="Basic and acidic residues" evidence="1">
    <location>
        <begin position="1"/>
        <end position="23"/>
    </location>
</feature>
<dbReference type="RefSeq" id="WP_247375990.1">
    <property type="nucleotide sequence ID" value="NZ_JALLGV010000001.1"/>
</dbReference>
<dbReference type="AlphaFoldDB" id="A0ABD6CAR2"/>
<feature type="region of interest" description="Disordered" evidence="1">
    <location>
        <begin position="195"/>
        <end position="224"/>
    </location>
</feature>
<keyword evidence="3" id="KW-1185">Reference proteome</keyword>
<dbReference type="PANTHER" id="PTHR33969">
    <property type="entry name" value="SEGREGATION AND CONDENSATION PROTEIN A"/>
    <property type="match status" value="1"/>
</dbReference>
<dbReference type="Gene3D" id="6.10.250.2410">
    <property type="match status" value="1"/>
</dbReference>
<dbReference type="PANTHER" id="PTHR33969:SF2">
    <property type="entry name" value="SEGREGATION AND CONDENSATION PROTEIN A"/>
    <property type="match status" value="1"/>
</dbReference>
<feature type="region of interest" description="Disordered" evidence="1">
    <location>
        <begin position="267"/>
        <end position="293"/>
    </location>
</feature>
<feature type="compositionally biased region" description="Basic and acidic residues" evidence="1">
    <location>
        <begin position="45"/>
        <end position="64"/>
    </location>
</feature>
<feature type="compositionally biased region" description="Acidic residues" evidence="1">
    <location>
        <begin position="97"/>
        <end position="115"/>
    </location>
</feature>
<reference evidence="2 3" key="1">
    <citation type="journal article" date="2019" name="Int. J. Syst. Evol. Microbiol.">
        <title>The Global Catalogue of Microorganisms (GCM) 10K type strain sequencing project: providing services to taxonomists for standard genome sequencing and annotation.</title>
        <authorList>
            <consortium name="The Broad Institute Genomics Platform"/>
            <consortium name="The Broad Institute Genome Sequencing Center for Infectious Disease"/>
            <person name="Wu L."/>
            <person name="Ma J."/>
        </authorList>
    </citation>
    <scope>NUCLEOTIDE SEQUENCE [LARGE SCALE GENOMIC DNA]</scope>
    <source>
        <strain evidence="2 3">CGMCC 1.12125</strain>
    </source>
</reference>
<organism evidence="2 3">
    <name type="scientific">Halorientalis brevis</name>
    <dbReference type="NCBI Taxonomy" id="1126241"/>
    <lineage>
        <taxon>Archaea</taxon>
        <taxon>Methanobacteriati</taxon>
        <taxon>Methanobacteriota</taxon>
        <taxon>Stenosarchaea group</taxon>
        <taxon>Halobacteria</taxon>
        <taxon>Halobacteriales</taxon>
        <taxon>Haloarculaceae</taxon>
        <taxon>Halorientalis</taxon>
    </lineage>
</organism>
<protein>
    <submittedName>
        <fullName evidence="2">Segregation/condensation protein A</fullName>
    </submittedName>
</protein>
<evidence type="ECO:0000313" key="2">
    <source>
        <dbReference type="EMBL" id="MFD1586801.1"/>
    </source>
</evidence>
<evidence type="ECO:0000256" key="1">
    <source>
        <dbReference type="SAM" id="MobiDB-lite"/>
    </source>
</evidence>
<proteinExistence type="predicted"/>
<accession>A0ABD6CAR2</accession>
<feature type="region of interest" description="Disordered" evidence="1">
    <location>
        <begin position="1"/>
        <end position="136"/>
    </location>
</feature>
<dbReference type="Proteomes" id="UP001597119">
    <property type="component" value="Unassembled WGS sequence"/>
</dbReference>
<dbReference type="Gene3D" id="1.10.10.580">
    <property type="entry name" value="Structural maintenance of chromosome 1. Chain E"/>
    <property type="match status" value="1"/>
</dbReference>
<sequence>MTDGESRSDSEMRAGSEATREQSEDGEDGEDDRRESSESGTANEVSRDRRESSEQSSGEERSDDPRDDDIPLNISGHEDRERPNGAKSMLGSGESEGASDEADAEPDDDEEDVQEVEYRNHYGPELPGEGDDDDEVQPVEVLVQLAKDGEIEPWDIDIVTVTDKFLDRLDEADLRTSGRALFYASVLLRMKSDAMLSEDEDEEPEPEPWEAAAMGEETPIDPEADPFATLEQEMDRRLERKRARGMPQTLDELVRDLRDAERDSWWKESREYDTSGSPSSYQRGTQELDYRSGDDFRMDDEPTEADVTDTAHGEDIDAVIDDVYGACLERWDTGREEVLFSEIVDAGGSRVETFLGLLFLAHRGQVRLQQDDLFGDLWVQDPNAATGSEEVAAD</sequence>
<feature type="compositionally biased region" description="Polar residues" evidence="1">
    <location>
        <begin position="274"/>
        <end position="285"/>
    </location>
</feature>
<dbReference type="EMBL" id="JBHUDJ010000003">
    <property type="protein sequence ID" value="MFD1586801.1"/>
    <property type="molecule type" value="Genomic_DNA"/>
</dbReference>
<comment type="caution">
    <text evidence="2">The sequence shown here is derived from an EMBL/GenBank/DDBJ whole genome shotgun (WGS) entry which is preliminary data.</text>
</comment>
<gene>
    <name evidence="2" type="ORF">ACFR9U_07390</name>
</gene>
<evidence type="ECO:0000313" key="3">
    <source>
        <dbReference type="Proteomes" id="UP001597119"/>
    </source>
</evidence>